<name>A0A9D1LZI4_9FIRM</name>
<evidence type="ECO:0000313" key="1">
    <source>
        <dbReference type="EMBL" id="HIU50881.1"/>
    </source>
</evidence>
<reference evidence="1" key="2">
    <citation type="journal article" date="2021" name="PeerJ">
        <title>Extensive microbial diversity within the chicken gut microbiome revealed by metagenomics and culture.</title>
        <authorList>
            <person name="Gilroy R."/>
            <person name="Ravi A."/>
            <person name="Getino M."/>
            <person name="Pursley I."/>
            <person name="Horton D.L."/>
            <person name="Alikhan N.F."/>
            <person name="Baker D."/>
            <person name="Gharbi K."/>
            <person name="Hall N."/>
            <person name="Watson M."/>
            <person name="Adriaenssens E.M."/>
            <person name="Foster-Nyarko E."/>
            <person name="Jarju S."/>
            <person name="Secka A."/>
            <person name="Antonio M."/>
            <person name="Oren A."/>
            <person name="Chaudhuri R.R."/>
            <person name="La Ragione R."/>
            <person name="Hildebrand F."/>
            <person name="Pallen M.J."/>
        </authorList>
    </citation>
    <scope>NUCLEOTIDE SEQUENCE</scope>
    <source>
        <strain evidence="1">ChiGjej1B1-1684</strain>
    </source>
</reference>
<proteinExistence type="predicted"/>
<dbReference type="GO" id="GO:0030246">
    <property type="term" value="F:carbohydrate binding"/>
    <property type="evidence" value="ECO:0007669"/>
    <property type="project" value="InterPro"/>
</dbReference>
<dbReference type="Gene3D" id="2.70.98.10">
    <property type="match status" value="1"/>
</dbReference>
<dbReference type="Proteomes" id="UP000824118">
    <property type="component" value="Unassembled WGS sequence"/>
</dbReference>
<organism evidence="1 2">
    <name type="scientific">Candidatus Limousia pullorum</name>
    <dbReference type="NCBI Taxonomy" id="2840860"/>
    <lineage>
        <taxon>Bacteria</taxon>
        <taxon>Bacillati</taxon>
        <taxon>Bacillota</taxon>
        <taxon>Clostridia</taxon>
        <taxon>Eubacteriales</taxon>
        <taxon>Oscillospiraceae</taxon>
        <taxon>Oscillospiraceae incertae sedis</taxon>
        <taxon>Candidatus Limousia</taxon>
    </lineage>
</organism>
<evidence type="ECO:0000313" key="2">
    <source>
        <dbReference type="Proteomes" id="UP000824118"/>
    </source>
</evidence>
<sequence>MVEENNRQICDLTEKISDKNVSTVAPRSVNTPFISASMFNNCYLGGEEFVYLGFDLPNGEKSVGIWNQDFMYRGIDGEKILPFPSEPDEVITEDNNGDDIANWQDDSNALKKLVGDLIPGGDDAARSFFRAGGAEDFATAR</sequence>
<gene>
    <name evidence="1" type="ORF">IAD22_07705</name>
</gene>
<dbReference type="AlphaFoldDB" id="A0A9D1LZI4"/>
<comment type="caution">
    <text evidence="1">The sequence shown here is derived from an EMBL/GenBank/DDBJ whole genome shotgun (WGS) entry which is preliminary data.</text>
</comment>
<dbReference type="EMBL" id="DVNG01000114">
    <property type="protein sequence ID" value="HIU50881.1"/>
    <property type="molecule type" value="Genomic_DNA"/>
</dbReference>
<dbReference type="InterPro" id="IPR014718">
    <property type="entry name" value="GH-type_carb-bd"/>
</dbReference>
<accession>A0A9D1LZI4</accession>
<reference evidence="1" key="1">
    <citation type="submission" date="2020-10" db="EMBL/GenBank/DDBJ databases">
        <authorList>
            <person name="Gilroy R."/>
        </authorList>
    </citation>
    <scope>NUCLEOTIDE SEQUENCE</scope>
    <source>
        <strain evidence="1">ChiGjej1B1-1684</strain>
    </source>
</reference>
<protein>
    <submittedName>
        <fullName evidence="1">Uncharacterized protein</fullName>
    </submittedName>
</protein>